<dbReference type="PROSITE" id="PS00022">
    <property type="entry name" value="EGF_1"/>
    <property type="match status" value="1"/>
</dbReference>
<evidence type="ECO:0000313" key="7">
    <source>
        <dbReference type="RefSeq" id="XP_019617763.1"/>
    </source>
</evidence>
<dbReference type="SUPFAM" id="SSF57196">
    <property type="entry name" value="EGF/Laminin"/>
    <property type="match status" value="2"/>
</dbReference>
<dbReference type="SMART" id="SM00034">
    <property type="entry name" value="CLECT"/>
    <property type="match status" value="1"/>
</dbReference>
<dbReference type="AlphaFoldDB" id="A0A6P4Y033"/>
<dbReference type="GeneID" id="109465062"/>
<dbReference type="PROSITE" id="PS50026">
    <property type="entry name" value="EGF_3"/>
    <property type="match status" value="2"/>
</dbReference>
<dbReference type="OrthoDB" id="441660at2759"/>
<feature type="domain" description="C-type lectin" evidence="5">
    <location>
        <begin position="145"/>
        <end position="258"/>
    </location>
</feature>
<dbReference type="KEGG" id="bbel:109465062"/>
<keyword evidence="6" id="KW-1185">Reference proteome</keyword>
<dbReference type="PROSITE" id="PS00010">
    <property type="entry name" value="ASX_HYDROXYL"/>
    <property type="match status" value="2"/>
</dbReference>
<dbReference type="Gene3D" id="2.10.25.10">
    <property type="entry name" value="Laminin"/>
    <property type="match status" value="2"/>
</dbReference>
<name>A0A6P4Y033_BRABE</name>
<feature type="domain" description="EGF-like" evidence="4">
    <location>
        <begin position="56"/>
        <end position="92"/>
    </location>
</feature>
<keyword evidence="2 3" id="KW-1015">Disulfide bond</keyword>
<dbReference type="InterPro" id="IPR049883">
    <property type="entry name" value="NOTCH1_EGF-like"/>
</dbReference>
<dbReference type="InterPro" id="IPR001881">
    <property type="entry name" value="EGF-like_Ca-bd_dom"/>
</dbReference>
<comment type="caution">
    <text evidence="3">Lacks conserved residue(s) required for the propagation of feature annotation.</text>
</comment>
<evidence type="ECO:0000256" key="3">
    <source>
        <dbReference type="PROSITE-ProRule" id="PRU00076"/>
    </source>
</evidence>
<evidence type="ECO:0000256" key="2">
    <source>
        <dbReference type="ARBA" id="ARBA00023157"/>
    </source>
</evidence>
<evidence type="ECO:0000313" key="6">
    <source>
        <dbReference type="Proteomes" id="UP000515135"/>
    </source>
</evidence>
<dbReference type="PROSITE" id="PS50041">
    <property type="entry name" value="C_TYPE_LECTIN_2"/>
    <property type="match status" value="1"/>
</dbReference>
<dbReference type="SMART" id="SM00179">
    <property type="entry name" value="EGF_CA"/>
    <property type="match status" value="2"/>
</dbReference>
<dbReference type="FunFam" id="2.10.25.10:FF:000031">
    <property type="entry name" value="neurogenic locus notch homolog protein 3"/>
    <property type="match status" value="1"/>
</dbReference>
<dbReference type="InterPro" id="IPR001304">
    <property type="entry name" value="C-type_lectin-like"/>
</dbReference>
<dbReference type="PROSITE" id="PS01186">
    <property type="entry name" value="EGF_2"/>
    <property type="match status" value="1"/>
</dbReference>
<dbReference type="SUPFAM" id="SSF56436">
    <property type="entry name" value="C-type lectin-like"/>
    <property type="match status" value="1"/>
</dbReference>
<dbReference type="InterPro" id="IPR016186">
    <property type="entry name" value="C-type_lectin-like/link_sf"/>
</dbReference>
<dbReference type="RefSeq" id="XP_019617763.1">
    <property type="nucleotide sequence ID" value="XM_019762204.1"/>
</dbReference>
<dbReference type="InterPro" id="IPR000742">
    <property type="entry name" value="EGF"/>
</dbReference>
<organism evidence="6 7">
    <name type="scientific">Branchiostoma belcheri</name>
    <name type="common">Amphioxus</name>
    <dbReference type="NCBI Taxonomy" id="7741"/>
    <lineage>
        <taxon>Eukaryota</taxon>
        <taxon>Metazoa</taxon>
        <taxon>Chordata</taxon>
        <taxon>Cephalochordata</taxon>
        <taxon>Leptocardii</taxon>
        <taxon>Amphioxiformes</taxon>
        <taxon>Branchiostomatidae</taxon>
        <taxon>Branchiostoma</taxon>
    </lineage>
</organism>
<keyword evidence="1 3" id="KW-0245">EGF-like domain</keyword>
<gene>
    <name evidence="7" type="primary">LOC109465062</name>
</gene>
<dbReference type="InterPro" id="IPR016187">
    <property type="entry name" value="CTDL_fold"/>
</dbReference>
<accession>A0A6P4Y033</accession>
<sequence length="308" mass="34288">MADTTVPARLDTLDRTVSKVVVSDPAHHVVWKTVPDVNCSMYEGSAGGVSSRDRHNIDECATNPCKHHGRCENKDGGYTCICSAGWTGQNCQQDIDECATNPCQQGRCENQDGGYTCTCSSGWTRKNRQQGCPDGYVYHQPSHLCFKAFNYRATYNSAVRRCSVDGGTLAMPRDTATNNFLIDLKNTVDKNAEFRFGLTDRHQEGVWMWDDNVPLGDFRAWGPKQPDNWYKAKGEDCAEYLYESWSSSRKNKWNDGRCTFADRKFICQVSPSGQPGEGKLKVQGSGLKAMAGGLGTYYTNFKKGEGKE</sequence>
<dbReference type="PROSITE" id="PS01187">
    <property type="entry name" value="EGF_CA"/>
    <property type="match status" value="1"/>
</dbReference>
<protein>
    <submittedName>
        <fullName evidence="7">Neurocan core protein-like</fullName>
    </submittedName>
</protein>
<reference evidence="7" key="1">
    <citation type="submission" date="2025-08" db="UniProtKB">
        <authorList>
            <consortium name="RefSeq"/>
        </authorList>
    </citation>
    <scope>IDENTIFICATION</scope>
    <source>
        <tissue evidence="7">Gonad</tissue>
    </source>
</reference>
<dbReference type="Proteomes" id="UP000515135">
    <property type="component" value="Unplaced"/>
</dbReference>
<dbReference type="GO" id="GO:0005509">
    <property type="term" value="F:calcium ion binding"/>
    <property type="evidence" value="ECO:0007669"/>
    <property type="project" value="InterPro"/>
</dbReference>
<dbReference type="Pfam" id="PF07645">
    <property type="entry name" value="EGF_CA"/>
    <property type="match status" value="1"/>
</dbReference>
<evidence type="ECO:0000256" key="1">
    <source>
        <dbReference type="ARBA" id="ARBA00022536"/>
    </source>
</evidence>
<dbReference type="Gene3D" id="3.10.100.10">
    <property type="entry name" value="Mannose-Binding Protein A, subunit A"/>
    <property type="match status" value="1"/>
</dbReference>
<dbReference type="Pfam" id="PF00008">
    <property type="entry name" value="EGF"/>
    <property type="match status" value="1"/>
</dbReference>
<feature type="disulfide bond" evidence="3">
    <location>
        <begin position="82"/>
        <end position="91"/>
    </location>
</feature>
<dbReference type="InterPro" id="IPR000152">
    <property type="entry name" value="EGF-type_Asp/Asn_hydroxyl_site"/>
</dbReference>
<dbReference type="InterPro" id="IPR050801">
    <property type="entry name" value="Ca-Dep_Lectins_ImmuneDev"/>
</dbReference>
<evidence type="ECO:0000259" key="4">
    <source>
        <dbReference type="PROSITE" id="PS50026"/>
    </source>
</evidence>
<proteinExistence type="predicted"/>
<dbReference type="PANTHER" id="PTHR22801:SF63">
    <property type="entry name" value="C-TYPE LECTIN DOMAIN-CONTAINING PROTEIN"/>
    <property type="match status" value="1"/>
</dbReference>
<dbReference type="SMART" id="SM00181">
    <property type="entry name" value="EGF"/>
    <property type="match status" value="2"/>
</dbReference>
<dbReference type="CDD" id="cd00054">
    <property type="entry name" value="EGF_CA"/>
    <property type="match status" value="2"/>
</dbReference>
<dbReference type="InterPro" id="IPR018097">
    <property type="entry name" value="EGF_Ca-bd_CS"/>
</dbReference>
<dbReference type="CDD" id="cd00037">
    <property type="entry name" value="CLECT"/>
    <property type="match status" value="1"/>
</dbReference>
<dbReference type="Pfam" id="PF00059">
    <property type="entry name" value="Lectin_C"/>
    <property type="match status" value="1"/>
</dbReference>
<feature type="disulfide bond" evidence="3">
    <location>
        <begin position="98"/>
        <end position="108"/>
    </location>
</feature>
<dbReference type="PANTHER" id="PTHR22801">
    <property type="entry name" value="LITHOSTATHINE"/>
    <property type="match status" value="1"/>
</dbReference>
<feature type="domain" description="EGF-like" evidence="4">
    <location>
        <begin position="94"/>
        <end position="129"/>
    </location>
</feature>
<evidence type="ECO:0000259" key="5">
    <source>
        <dbReference type="PROSITE" id="PS50041"/>
    </source>
</evidence>